<evidence type="ECO:0000259" key="4">
    <source>
        <dbReference type="PROSITE" id="PS50013"/>
    </source>
</evidence>
<dbReference type="InterPro" id="IPR043000">
    <property type="entry name" value="CBX7"/>
</dbReference>
<dbReference type="Ensembl" id="ENSGACT00000010271.2">
    <property type="protein sequence ID" value="ENSGACP00000010249.2"/>
    <property type="gene ID" value="ENSGACG00000007724.2"/>
</dbReference>
<dbReference type="Bgee" id="ENSGACG00000007724">
    <property type="expression patterns" value="Expressed in diencephalon and 9 other cell types or tissues"/>
</dbReference>
<dbReference type="Pfam" id="PF00385">
    <property type="entry name" value="Chromo"/>
    <property type="match status" value="1"/>
</dbReference>
<keyword evidence="6" id="KW-1185">Reference proteome</keyword>
<dbReference type="GO" id="GO:0035102">
    <property type="term" value="C:PRC1 complex"/>
    <property type="evidence" value="ECO:0007669"/>
    <property type="project" value="InterPro"/>
</dbReference>
<dbReference type="CDD" id="cd18646">
    <property type="entry name" value="CD_Cbx7"/>
    <property type="match status" value="1"/>
</dbReference>
<dbReference type="Proteomes" id="UP000007635">
    <property type="component" value="Chromosome XI"/>
</dbReference>
<feature type="domain" description="Chromo" evidence="4">
    <location>
        <begin position="11"/>
        <end position="66"/>
    </location>
</feature>
<dbReference type="PROSITE" id="PS50013">
    <property type="entry name" value="CHROMO_2"/>
    <property type="match status" value="1"/>
</dbReference>
<keyword evidence="2" id="KW-0539">Nucleus</keyword>
<feature type="compositionally biased region" description="Polar residues" evidence="3">
    <location>
        <begin position="285"/>
        <end position="296"/>
    </location>
</feature>
<organism evidence="5 6">
    <name type="scientific">Gasterosteus aculeatus aculeatus</name>
    <name type="common">three-spined stickleback</name>
    <dbReference type="NCBI Taxonomy" id="481459"/>
    <lineage>
        <taxon>Eukaryota</taxon>
        <taxon>Metazoa</taxon>
        <taxon>Chordata</taxon>
        <taxon>Craniata</taxon>
        <taxon>Vertebrata</taxon>
        <taxon>Euteleostomi</taxon>
        <taxon>Actinopterygii</taxon>
        <taxon>Neopterygii</taxon>
        <taxon>Teleostei</taxon>
        <taxon>Neoteleostei</taxon>
        <taxon>Acanthomorphata</taxon>
        <taxon>Eupercaria</taxon>
        <taxon>Perciformes</taxon>
        <taxon>Cottioidei</taxon>
        <taxon>Gasterosteales</taxon>
        <taxon>Gasterosteidae</taxon>
        <taxon>Gasterosteus</taxon>
    </lineage>
</organism>
<evidence type="ECO:0000313" key="6">
    <source>
        <dbReference type="Proteomes" id="UP000007635"/>
    </source>
</evidence>
<evidence type="ECO:0000256" key="2">
    <source>
        <dbReference type="ARBA" id="ARBA00023242"/>
    </source>
</evidence>
<dbReference type="InterPro" id="IPR016197">
    <property type="entry name" value="Chromo-like_dom_sf"/>
</dbReference>
<reference evidence="5" key="2">
    <citation type="submission" date="2025-08" db="UniProtKB">
        <authorList>
            <consortium name="Ensembl"/>
        </authorList>
    </citation>
    <scope>IDENTIFICATION</scope>
</reference>
<dbReference type="InterPro" id="IPR023779">
    <property type="entry name" value="Chromodomain_CS"/>
</dbReference>
<dbReference type="Gene3D" id="2.40.50.40">
    <property type="match status" value="1"/>
</dbReference>
<dbReference type="InterPro" id="IPR033773">
    <property type="entry name" value="CBX7_C"/>
</dbReference>
<dbReference type="AlphaFoldDB" id="G3NY29"/>
<feature type="compositionally biased region" description="Polar residues" evidence="3">
    <location>
        <begin position="222"/>
        <end position="238"/>
    </location>
</feature>
<dbReference type="Pfam" id="PF17218">
    <property type="entry name" value="CBX7_C"/>
    <property type="match status" value="1"/>
</dbReference>
<feature type="compositionally biased region" description="Polar residues" evidence="3">
    <location>
        <begin position="324"/>
        <end position="338"/>
    </location>
</feature>
<evidence type="ECO:0000256" key="3">
    <source>
        <dbReference type="SAM" id="MobiDB-lite"/>
    </source>
</evidence>
<protein>
    <submittedName>
        <fullName evidence="5">Chromobox homolog 7a</fullName>
    </submittedName>
</protein>
<feature type="compositionally biased region" description="Acidic residues" evidence="3">
    <location>
        <begin position="156"/>
        <end position="174"/>
    </location>
</feature>
<sequence>MELSSVGDQVFAVESITKKRGNVEYLLKWQGWSPKYSTWEPEDNILDPRLVLAYEENQEKIRALAYRRKGLRPRRLVLRNIFAMDLRSANKVSEKPTPRLRLSLTRAMSTDVDQGERGSLYRRLARRKIKQRLSKRGQGGPTNKTLLPLRKKAEPIEEDWGTSEEEKQESESTTEEIRRSECSSPPLLERQDLEMELEEKADADLTVVGAQTWADRPGGGTSETIQNQMFASDQSEGSVSAPEAIPEDEVSAGDGSDWDREEEEEEEEERGGVESGSEGHMIGSGVSQTDNMTSVMVSVEKSSETSGDCGATEETKEEARGDNQRVTVTTPGDQSSPAAAQHPKNVISTDVTVNCLTVTFKEASVAEGFFKGY</sequence>
<reference evidence="5" key="3">
    <citation type="submission" date="2025-09" db="UniProtKB">
        <authorList>
            <consortium name="Ensembl"/>
        </authorList>
    </citation>
    <scope>IDENTIFICATION</scope>
</reference>
<name>G3NY29_GASAC</name>
<feature type="compositionally biased region" description="Acidic residues" evidence="3">
    <location>
        <begin position="259"/>
        <end position="269"/>
    </location>
</feature>
<dbReference type="InterPro" id="IPR000953">
    <property type="entry name" value="Chromo/chromo_shadow_dom"/>
</dbReference>
<dbReference type="GO" id="GO:0000122">
    <property type="term" value="P:negative regulation of transcription by RNA polymerase II"/>
    <property type="evidence" value="ECO:0007669"/>
    <property type="project" value="TreeGrafter"/>
</dbReference>
<proteinExistence type="predicted"/>
<evidence type="ECO:0000313" key="5">
    <source>
        <dbReference type="Ensembl" id="ENSGACP00000010249.2"/>
    </source>
</evidence>
<dbReference type="PANTHER" id="PTHR47277:SF1">
    <property type="entry name" value="CHROMOBOX PROTEIN HOMOLOG 7"/>
    <property type="match status" value="1"/>
</dbReference>
<dbReference type="PANTHER" id="PTHR47277">
    <property type="entry name" value="CHROMOBOX PROTEIN HOMOLOG 7"/>
    <property type="match status" value="1"/>
</dbReference>
<dbReference type="InterPro" id="IPR023780">
    <property type="entry name" value="Chromo_domain"/>
</dbReference>
<dbReference type="SMART" id="SM00298">
    <property type="entry name" value="CHROMO"/>
    <property type="match status" value="1"/>
</dbReference>
<reference evidence="5 6" key="1">
    <citation type="journal article" date="2021" name="G3 (Bethesda)">
        <title>Improved contiguity of the threespine stickleback genome using long-read sequencing.</title>
        <authorList>
            <person name="Nath S."/>
            <person name="Shaw D.E."/>
            <person name="White M.A."/>
        </authorList>
    </citation>
    <scope>NUCLEOTIDE SEQUENCE [LARGE SCALE GENOMIC DNA]</scope>
    <source>
        <strain evidence="5 6">Lake Benthic</strain>
    </source>
</reference>
<dbReference type="GeneTree" id="ENSGT00940000158365"/>
<comment type="subcellular location">
    <subcellularLocation>
        <location evidence="1">Nucleus</location>
    </subcellularLocation>
</comment>
<feature type="region of interest" description="Disordered" evidence="3">
    <location>
        <begin position="212"/>
        <end position="343"/>
    </location>
</feature>
<feature type="region of interest" description="Disordered" evidence="3">
    <location>
        <begin position="131"/>
        <end position="187"/>
    </location>
</feature>
<evidence type="ECO:0000256" key="1">
    <source>
        <dbReference type="ARBA" id="ARBA00004123"/>
    </source>
</evidence>
<dbReference type="SUPFAM" id="SSF54160">
    <property type="entry name" value="Chromo domain-like"/>
    <property type="match status" value="1"/>
</dbReference>
<accession>G3NY29</accession>
<feature type="compositionally biased region" description="Basic and acidic residues" evidence="3">
    <location>
        <begin position="313"/>
        <end position="323"/>
    </location>
</feature>
<dbReference type="PROSITE" id="PS00598">
    <property type="entry name" value="CHROMO_1"/>
    <property type="match status" value="1"/>
</dbReference>